<evidence type="ECO:0000313" key="4">
    <source>
        <dbReference type="EMBL" id="KAJ9589561.1"/>
    </source>
</evidence>
<feature type="compositionally biased region" description="Acidic residues" evidence="2">
    <location>
        <begin position="515"/>
        <end position="525"/>
    </location>
</feature>
<feature type="transmembrane region" description="Helical" evidence="3">
    <location>
        <begin position="49"/>
        <end position="71"/>
    </location>
</feature>
<keyword evidence="1" id="KW-0175">Coiled coil</keyword>
<reference evidence="4" key="1">
    <citation type="journal article" date="2023" name="IScience">
        <title>Live-bearing cockroach genome reveals convergent evolutionary mechanisms linked to viviparity in insects and beyond.</title>
        <authorList>
            <person name="Fouks B."/>
            <person name="Harrison M.C."/>
            <person name="Mikhailova A.A."/>
            <person name="Marchal E."/>
            <person name="English S."/>
            <person name="Carruthers M."/>
            <person name="Jennings E.C."/>
            <person name="Chiamaka E.L."/>
            <person name="Frigard R.A."/>
            <person name="Pippel M."/>
            <person name="Attardo G.M."/>
            <person name="Benoit J.B."/>
            <person name="Bornberg-Bauer E."/>
            <person name="Tobe S.S."/>
        </authorList>
    </citation>
    <scope>NUCLEOTIDE SEQUENCE</scope>
    <source>
        <strain evidence="4">Stay&amp;Tobe</strain>
    </source>
</reference>
<protein>
    <submittedName>
        <fullName evidence="4">Uncharacterized protein</fullName>
    </submittedName>
</protein>
<dbReference type="Proteomes" id="UP001233999">
    <property type="component" value="Unassembled WGS sequence"/>
</dbReference>
<organism evidence="4 5">
    <name type="scientific">Diploptera punctata</name>
    <name type="common">Pacific beetle cockroach</name>
    <dbReference type="NCBI Taxonomy" id="6984"/>
    <lineage>
        <taxon>Eukaryota</taxon>
        <taxon>Metazoa</taxon>
        <taxon>Ecdysozoa</taxon>
        <taxon>Arthropoda</taxon>
        <taxon>Hexapoda</taxon>
        <taxon>Insecta</taxon>
        <taxon>Pterygota</taxon>
        <taxon>Neoptera</taxon>
        <taxon>Polyneoptera</taxon>
        <taxon>Dictyoptera</taxon>
        <taxon>Blattodea</taxon>
        <taxon>Blaberoidea</taxon>
        <taxon>Blaberidae</taxon>
        <taxon>Diplopterinae</taxon>
        <taxon>Diploptera</taxon>
    </lineage>
</organism>
<evidence type="ECO:0000256" key="3">
    <source>
        <dbReference type="SAM" id="Phobius"/>
    </source>
</evidence>
<evidence type="ECO:0000256" key="2">
    <source>
        <dbReference type="SAM" id="MobiDB-lite"/>
    </source>
</evidence>
<comment type="caution">
    <text evidence="4">The sequence shown here is derived from an EMBL/GenBank/DDBJ whole genome shotgun (WGS) entry which is preliminary data.</text>
</comment>
<name>A0AAD8A036_DIPPU</name>
<dbReference type="EMBL" id="JASPKZ010004932">
    <property type="protein sequence ID" value="KAJ9589561.1"/>
    <property type="molecule type" value="Genomic_DNA"/>
</dbReference>
<feature type="coiled-coil region" evidence="1">
    <location>
        <begin position="129"/>
        <end position="295"/>
    </location>
</feature>
<sequence length="582" mass="67577">MIWEWIEWLLELLNEQEQLQFDSPITNASNNTDIEKQPVWKQKNDIEKVTACGIFILTVCLCIGYLLQAYFKKQTTLALKLGTFKSKVEIFGKRNYELSRELFRTMSQLALAEERLMNKDYSMANALELSRLRGELESVRSERHALLQTLQDGPSEKMELVKDHKNWEERARFLEDKLKQSQDAHERTLLELNEARNGKVVHSGIENRLERLIMEKKNETEKVKFLQNTLESVEKSLEETREKLIRAEEENSSLRQKIEELEEEIRLEKVHRDRMEELTKEKEAYKSRLNLIENEIWFGNADENLPEDVETGSKNKADVRMKHTMEFVDISSTNESPEMSPRSDMVSNDDHGCDNGNPLITEAMIHVNAVQCNETDEEFDDETLKINYVNECVLALDKSENGNIMESKKHDVYEAIVTEDECDAENVSSESDEEEGIVEGKISGIDMKEIKRGDGEELREIGDNTEEIGENTEGICEDTKEIGENTEEICEEILNEDESEERIFFRGTRVETILEEEEDEEDYEESSTGNAEDMDTPMCFDYQSQDSDEEEFVTMYFTSVRPISDSPEFQKLLDNFQIKHSA</sequence>
<keyword evidence="3" id="KW-0812">Transmembrane</keyword>
<keyword evidence="3" id="KW-0472">Membrane</keyword>
<reference evidence="4" key="2">
    <citation type="submission" date="2023-05" db="EMBL/GenBank/DDBJ databases">
        <authorList>
            <person name="Fouks B."/>
        </authorList>
    </citation>
    <scope>NUCLEOTIDE SEQUENCE</scope>
    <source>
        <strain evidence="4">Stay&amp;Tobe</strain>
        <tissue evidence="4">Testes</tissue>
    </source>
</reference>
<accession>A0AAD8A036</accession>
<evidence type="ECO:0000256" key="1">
    <source>
        <dbReference type="SAM" id="Coils"/>
    </source>
</evidence>
<feature type="region of interest" description="Disordered" evidence="2">
    <location>
        <begin position="515"/>
        <end position="547"/>
    </location>
</feature>
<gene>
    <name evidence="4" type="ORF">L9F63_017249</name>
</gene>
<proteinExistence type="predicted"/>
<dbReference type="AlphaFoldDB" id="A0AAD8A036"/>
<keyword evidence="5" id="KW-1185">Reference proteome</keyword>
<evidence type="ECO:0000313" key="5">
    <source>
        <dbReference type="Proteomes" id="UP001233999"/>
    </source>
</evidence>
<keyword evidence="3" id="KW-1133">Transmembrane helix</keyword>